<keyword evidence="4" id="KW-0804">Transcription</keyword>
<keyword evidence="2" id="KW-0805">Transcription regulation</keyword>
<protein>
    <submittedName>
        <fullName evidence="6">Sugar-binding transcriptional regulator</fullName>
    </submittedName>
</protein>
<accession>A0ABU8TK88</accession>
<feature type="domain" description="Sugar-binding" evidence="5">
    <location>
        <begin position="67"/>
        <end position="322"/>
    </location>
</feature>
<dbReference type="PANTHER" id="PTHR34294">
    <property type="entry name" value="TRANSCRIPTIONAL REGULATOR-RELATED"/>
    <property type="match status" value="1"/>
</dbReference>
<evidence type="ECO:0000256" key="3">
    <source>
        <dbReference type="ARBA" id="ARBA00023125"/>
    </source>
</evidence>
<evidence type="ECO:0000313" key="7">
    <source>
        <dbReference type="Proteomes" id="UP001385499"/>
    </source>
</evidence>
<dbReference type="Proteomes" id="UP001385499">
    <property type="component" value="Unassembled WGS sequence"/>
</dbReference>
<dbReference type="SUPFAM" id="SSF100950">
    <property type="entry name" value="NagB/RpiA/CoA transferase-like"/>
    <property type="match status" value="1"/>
</dbReference>
<dbReference type="Pfam" id="PF13412">
    <property type="entry name" value="HTH_24"/>
    <property type="match status" value="1"/>
</dbReference>
<dbReference type="Gene3D" id="3.40.50.1360">
    <property type="match status" value="1"/>
</dbReference>
<dbReference type="InterPro" id="IPR037171">
    <property type="entry name" value="NagB/RpiA_transferase-like"/>
</dbReference>
<organism evidence="6 7">
    <name type="scientific">Roseibium algae</name>
    <dbReference type="NCBI Taxonomy" id="3123038"/>
    <lineage>
        <taxon>Bacteria</taxon>
        <taxon>Pseudomonadati</taxon>
        <taxon>Pseudomonadota</taxon>
        <taxon>Alphaproteobacteria</taxon>
        <taxon>Hyphomicrobiales</taxon>
        <taxon>Stappiaceae</taxon>
        <taxon>Roseibium</taxon>
    </lineage>
</organism>
<dbReference type="Pfam" id="PF04198">
    <property type="entry name" value="Sugar-bind"/>
    <property type="match status" value="1"/>
</dbReference>
<sequence length="327" mass="34194">MIEGRSLATAKSDSDADLAARAAWLHYVGGMTQSEVAKRLNVPNTRAHRYIARAQNEGLVRIFVDVEATDCVHIETELMRRYGLGYCRIGMEVPDSNPIPLKTLSVVGADFIMQAAAGRKHSVIGVGNGRTLAASVNAMGRQASPDVQFVSVLGGLTRSFAANPYDVIHRLSQKTSAASYLMPAPLYANSAEDKQVMLQQFGISETMNLIEQATLIVVGVGDIGSGEGGISASMLDGALAAEDLRQAGAVAELLGQFLSADGSILSSPYDDRVMAAPLQSLKGREVVAIAGGATKVPAISAALDSGLLTGLITDEATARAIVALPPT</sequence>
<dbReference type="PANTHER" id="PTHR34294:SF1">
    <property type="entry name" value="TRANSCRIPTIONAL REGULATOR LSRR"/>
    <property type="match status" value="1"/>
</dbReference>
<comment type="caution">
    <text evidence="6">The sequence shown here is derived from an EMBL/GenBank/DDBJ whole genome shotgun (WGS) entry which is preliminary data.</text>
</comment>
<proteinExistence type="inferred from homology"/>
<dbReference type="InterPro" id="IPR036388">
    <property type="entry name" value="WH-like_DNA-bd_sf"/>
</dbReference>
<dbReference type="Gene3D" id="1.10.10.10">
    <property type="entry name" value="Winged helix-like DNA-binding domain superfamily/Winged helix DNA-binding domain"/>
    <property type="match status" value="1"/>
</dbReference>
<dbReference type="InterPro" id="IPR007324">
    <property type="entry name" value="Sugar-bd_dom_put"/>
</dbReference>
<dbReference type="RefSeq" id="WP_340273978.1">
    <property type="nucleotide sequence ID" value="NZ_JBAKIA010000005.1"/>
</dbReference>
<gene>
    <name evidence="6" type="ORF">V6575_09050</name>
</gene>
<reference evidence="6 7" key="1">
    <citation type="submission" date="2024-02" db="EMBL/GenBank/DDBJ databases">
        <title>Roseibium algae sp. nov., isolated from marine alga (Grateloupia sp.), showing potential in myo-inositol conversion.</title>
        <authorList>
            <person name="Wang Y."/>
        </authorList>
    </citation>
    <scope>NUCLEOTIDE SEQUENCE [LARGE SCALE GENOMIC DNA]</scope>
    <source>
        <strain evidence="6 7">H3510</strain>
    </source>
</reference>
<evidence type="ECO:0000259" key="5">
    <source>
        <dbReference type="Pfam" id="PF04198"/>
    </source>
</evidence>
<evidence type="ECO:0000256" key="4">
    <source>
        <dbReference type="ARBA" id="ARBA00023163"/>
    </source>
</evidence>
<evidence type="ECO:0000256" key="2">
    <source>
        <dbReference type="ARBA" id="ARBA00023015"/>
    </source>
</evidence>
<name>A0ABU8TK88_9HYPH</name>
<evidence type="ECO:0000313" key="6">
    <source>
        <dbReference type="EMBL" id="MEJ8474238.1"/>
    </source>
</evidence>
<keyword evidence="3" id="KW-0238">DNA-binding</keyword>
<evidence type="ECO:0000256" key="1">
    <source>
        <dbReference type="ARBA" id="ARBA00010466"/>
    </source>
</evidence>
<dbReference type="EMBL" id="JBAKIA010000005">
    <property type="protein sequence ID" value="MEJ8474238.1"/>
    <property type="molecule type" value="Genomic_DNA"/>
</dbReference>
<keyword evidence="7" id="KW-1185">Reference proteome</keyword>
<comment type="similarity">
    <text evidence="1">Belongs to the SorC transcriptional regulatory family.</text>
</comment>
<dbReference type="InterPro" id="IPR051054">
    <property type="entry name" value="SorC_transcr_regulators"/>
</dbReference>